<evidence type="ECO:0000256" key="1">
    <source>
        <dbReference type="SAM" id="MobiDB-lite"/>
    </source>
</evidence>
<dbReference type="EMBL" id="CP054719">
    <property type="protein sequence ID" value="QOL20189.1"/>
    <property type="molecule type" value="Genomic_DNA"/>
</dbReference>
<keyword evidence="3" id="KW-1185">Reference proteome</keyword>
<feature type="region of interest" description="Disordered" evidence="1">
    <location>
        <begin position="62"/>
        <end position="136"/>
    </location>
</feature>
<dbReference type="RefSeq" id="WP_350331743.1">
    <property type="nucleotide sequence ID" value="NZ_CP054719.1"/>
</dbReference>
<dbReference type="KEGG" id="pbal:CPBP_00970"/>
<name>A0A7L9RUJ7_9PROT</name>
<protein>
    <submittedName>
        <fullName evidence="2">Uncharacterized protein</fullName>
    </submittedName>
</protein>
<accession>A0A7L9RUJ7</accession>
<dbReference type="AlphaFoldDB" id="A0A7L9RUJ7"/>
<reference evidence="2 3" key="1">
    <citation type="submission" date="2020-06" db="EMBL/GenBank/DDBJ databases">
        <title>The endosymbiont of the kinetoplastid Bodo saltans is a Paracaedibacter-like alpha-proteobacterium possessing a putative toxin-antitoxin system.</title>
        <authorList>
            <person name="Midha S."/>
            <person name="Rigden D.J."/>
            <person name="Siozios S."/>
            <person name="Hurst G.D.D."/>
            <person name="Jackson A.P."/>
        </authorList>
    </citation>
    <scope>NUCLEOTIDE SEQUENCE [LARGE SCALE GENOMIC DNA]</scope>
    <source>
        <strain evidence="2">Lake Konstanz</strain>
    </source>
</reference>
<feature type="compositionally biased region" description="Acidic residues" evidence="1">
    <location>
        <begin position="125"/>
        <end position="136"/>
    </location>
</feature>
<sequence>MQVGDVPVHMDIPSGIGGHEGRTHAWHDHRYAQLEAKALRAQRLTADEQKELDSYRREIEAQRAAEAAERHARQQAEVDRRKAEEAELRAKARAEEEARQREAAAEKRKELLRSKQRVGTLTPDERDELQDMLDRD</sequence>
<gene>
    <name evidence="2" type="ORF">CPBP_00970</name>
</gene>
<feature type="compositionally biased region" description="Basic and acidic residues" evidence="1">
    <location>
        <begin position="62"/>
        <end position="113"/>
    </location>
</feature>
<dbReference type="Proteomes" id="UP000594001">
    <property type="component" value="Chromosome"/>
</dbReference>
<evidence type="ECO:0000313" key="3">
    <source>
        <dbReference type="Proteomes" id="UP000594001"/>
    </source>
</evidence>
<organism evidence="2 3">
    <name type="scientific">Candidatus Bodocaedibacter vickermanii</name>
    <dbReference type="NCBI Taxonomy" id="2741701"/>
    <lineage>
        <taxon>Bacteria</taxon>
        <taxon>Pseudomonadati</taxon>
        <taxon>Pseudomonadota</taxon>
        <taxon>Alphaproteobacteria</taxon>
        <taxon>Holosporales</taxon>
        <taxon>Candidatus Paracaedibacteraceae</taxon>
        <taxon>Candidatus Bodocaedibacter</taxon>
    </lineage>
</organism>
<evidence type="ECO:0000313" key="2">
    <source>
        <dbReference type="EMBL" id="QOL20189.1"/>
    </source>
</evidence>
<proteinExistence type="predicted"/>